<accession>A0ABD0KF86</accession>
<proteinExistence type="predicted"/>
<feature type="compositionally biased region" description="Polar residues" evidence="1">
    <location>
        <begin position="106"/>
        <end position="122"/>
    </location>
</feature>
<evidence type="ECO:0000256" key="1">
    <source>
        <dbReference type="SAM" id="MobiDB-lite"/>
    </source>
</evidence>
<reference evidence="2 3" key="1">
    <citation type="journal article" date="2023" name="Sci. Data">
        <title>Genome assembly of the Korean intertidal mud-creeper Batillaria attramentaria.</title>
        <authorList>
            <person name="Patra A.K."/>
            <person name="Ho P.T."/>
            <person name="Jun S."/>
            <person name="Lee S.J."/>
            <person name="Kim Y."/>
            <person name="Won Y.J."/>
        </authorList>
    </citation>
    <scope>NUCLEOTIDE SEQUENCE [LARGE SCALE GENOMIC DNA]</scope>
    <source>
        <strain evidence="2">Wonlab-2016</strain>
    </source>
</reference>
<keyword evidence="3" id="KW-1185">Reference proteome</keyword>
<dbReference type="Proteomes" id="UP001519460">
    <property type="component" value="Unassembled WGS sequence"/>
</dbReference>
<feature type="non-terminal residue" evidence="2">
    <location>
        <position position="1"/>
    </location>
</feature>
<gene>
    <name evidence="2" type="ORF">BaRGS_00022971</name>
</gene>
<comment type="caution">
    <text evidence="2">The sequence shown here is derived from an EMBL/GenBank/DDBJ whole genome shotgun (WGS) entry which is preliminary data.</text>
</comment>
<organism evidence="2 3">
    <name type="scientific">Batillaria attramentaria</name>
    <dbReference type="NCBI Taxonomy" id="370345"/>
    <lineage>
        <taxon>Eukaryota</taxon>
        <taxon>Metazoa</taxon>
        <taxon>Spiralia</taxon>
        <taxon>Lophotrochozoa</taxon>
        <taxon>Mollusca</taxon>
        <taxon>Gastropoda</taxon>
        <taxon>Caenogastropoda</taxon>
        <taxon>Sorbeoconcha</taxon>
        <taxon>Cerithioidea</taxon>
        <taxon>Batillariidae</taxon>
        <taxon>Batillaria</taxon>
    </lineage>
</organism>
<dbReference type="AlphaFoldDB" id="A0ABD0KF86"/>
<sequence>WQWPDSPTKPPGPCKRPPLKRLVALEGRQLLLSLGLSPPAVTSGSITPADQGLPIYTPARSQILPIPPSLPTLTTPFSRAGQTAASAVRATTAPPLPTASEDYRSHPTTVNSLNSHVTTKPV</sequence>
<evidence type="ECO:0000313" key="2">
    <source>
        <dbReference type="EMBL" id="KAK7485790.1"/>
    </source>
</evidence>
<name>A0ABD0KF86_9CAEN</name>
<protein>
    <submittedName>
        <fullName evidence="2">Uncharacterized protein</fullName>
    </submittedName>
</protein>
<dbReference type="EMBL" id="JACVVK020000189">
    <property type="protein sequence ID" value="KAK7485790.1"/>
    <property type="molecule type" value="Genomic_DNA"/>
</dbReference>
<feature type="region of interest" description="Disordered" evidence="1">
    <location>
        <begin position="80"/>
        <end position="122"/>
    </location>
</feature>
<evidence type="ECO:0000313" key="3">
    <source>
        <dbReference type="Proteomes" id="UP001519460"/>
    </source>
</evidence>